<feature type="transmembrane region" description="Helical" evidence="1">
    <location>
        <begin position="36"/>
        <end position="54"/>
    </location>
</feature>
<reference evidence="3 4" key="1">
    <citation type="journal article" date="2015" name="Genome Announc.">
        <title>Draft Genome of the Euendolithic (true boring) Cyanobacterium Mastigocoleus testarum strain BC008.</title>
        <authorList>
            <person name="Guida B.S."/>
            <person name="Garcia-Pichel F."/>
        </authorList>
    </citation>
    <scope>NUCLEOTIDE SEQUENCE [LARGE SCALE GENOMIC DNA]</scope>
    <source>
        <strain evidence="3 4">BC008</strain>
    </source>
</reference>
<proteinExistence type="predicted"/>
<sequence length="136" mass="16204">MEQQPKQNSINHEDNSDPEFERQVQRLYELTVYSRWLLIVFVWLTIVPICLWNLRMEIALWKEYFTFAAVRYGLISHPLAALGLAFSVGMILAVLIWQSRNILFGLSSEEKKLLEDRVWRIRKQGSNHPLWKWICN</sequence>
<protein>
    <submittedName>
        <fullName evidence="3">Uncharacterized protein</fullName>
    </submittedName>
</protein>
<evidence type="ECO:0000313" key="4">
    <source>
        <dbReference type="Proteomes" id="UP000053372"/>
    </source>
</evidence>
<name>A0A0V7ZUR4_9CYAN</name>
<dbReference type="Proteomes" id="UP000053372">
    <property type="component" value="Unassembled WGS sequence"/>
</dbReference>
<comment type="caution">
    <text evidence="3">The sequence shown here is derived from an EMBL/GenBank/DDBJ whole genome shotgun (WGS) entry which is preliminary data.</text>
</comment>
<feature type="transmembrane region" description="Helical" evidence="1">
    <location>
        <begin position="74"/>
        <end position="97"/>
    </location>
</feature>
<accession>A0A0V7ZUR4</accession>
<gene>
    <name evidence="2" type="ORF">BC008_31685</name>
    <name evidence="3" type="ORF">BC008_33440</name>
</gene>
<dbReference type="OrthoDB" id="425848at2"/>
<dbReference type="EMBL" id="LMTZ01000066">
    <property type="protein sequence ID" value="KST68420.1"/>
    <property type="molecule type" value="Genomic_DNA"/>
</dbReference>
<dbReference type="AlphaFoldDB" id="A0A0V7ZUR4"/>
<keyword evidence="1" id="KW-0812">Transmembrane</keyword>
<keyword evidence="1" id="KW-0472">Membrane</keyword>
<keyword evidence="1" id="KW-1133">Transmembrane helix</keyword>
<evidence type="ECO:0000313" key="3">
    <source>
        <dbReference type="EMBL" id="KST68420.1"/>
    </source>
</evidence>
<dbReference type="EMBL" id="LMTZ01000083">
    <property type="protein sequence ID" value="KST67955.1"/>
    <property type="molecule type" value="Genomic_DNA"/>
</dbReference>
<organism evidence="3 4">
    <name type="scientific">Mastigocoleus testarum BC008</name>
    <dbReference type="NCBI Taxonomy" id="371196"/>
    <lineage>
        <taxon>Bacteria</taxon>
        <taxon>Bacillati</taxon>
        <taxon>Cyanobacteriota</taxon>
        <taxon>Cyanophyceae</taxon>
        <taxon>Nostocales</taxon>
        <taxon>Hapalosiphonaceae</taxon>
        <taxon>Mastigocoleus</taxon>
    </lineage>
</organism>
<evidence type="ECO:0000313" key="2">
    <source>
        <dbReference type="EMBL" id="KST67955.1"/>
    </source>
</evidence>
<evidence type="ECO:0000256" key="1">
    <source>
        <dbReference type="SAM" id="Phobius"/>
    </source>
</evidence>
<dbReference type="RefSeq" id="WP_027843052.1">
    <property type="nucleotide sequence ID" value="NZ_LMTZ01000066.1"/>
</dbReference>
<keyword evidence="4" id="KW-1185">Reference proteome</keyword>